<protein>
    <submittedName>
        <fullName evidence="1">Uncharacterized protein</fullName>
    </submittedName>
</protein>
<dbReference type="EMBL" id="UINC01186170">
    <property type="protein sequence ID" value="SVD98267.1"/>
    <property type="molecule type" value="Genomic_DNA"/>
</dbReference>
<name>A0A382ZRW4_9ZZZZ</name>
<gene>
    <name evidence="1" type="ORF">METZ01_LOCUS451121</name>
</gene>
<feature type="non-terminal residue" evidence="1">
    <location>
        <position position="89"/>
    </location>
</feature>
<sequence>MNQIQTELPMLRHAGAVIEYTVHEDDLEERDFPPIQDRTWGPIPPLAGSIDIGLLCRREPGPICFRASGNIAILFLPIGKALLDLVIAY</sequence>
<accession>A0A382ZRW4</accession>
<reference evidence="1" key="1">
    <citation type="submission" date="2018-05" db="EMBL/GenBank/DDBJ databases">
        <authorList>
            <person name="Lanie J.A."/>
            <person name="Ng W.-L."/>
            <person name="Kazmierczak K.M."/>
            <person name="Andrzejewski T.M."/>
            <person name="Davidsen T.M."/>
            <person name="Wayne K.J."/>
            <person name="Tettelin H."/>
            <person name="Glass J.I."/>
            <person name="Rusch D."/>
            <person name="Podicherti R."/>
            <person name="Tsui H.-C.T."/>
            <person name="Winkler M.E."/>
        </authorList>
    </citation>
    <scope>NUCLEOTIDE SEQUENCE</scope>
</reference>
<evidence type="ECO:0000313" key="1">
    <source>
        <dbReference type="EMBL" id="SVD98267.1"/>
    </source>
</evidence>
<dbReference type="AlphaFoldDB" id="A0A382ZRW4"/>
<proteinExistence type="predicted"/>
<organism evidence="1">
    <name type="scientific">marine metagenome</name>
    <dbReference type="NCBI Taxonomy" id="408172"/>
    <lineage>
        <taxon>unclassified sequences</taxon>
        <taxon>metagenomes</taxon>
        <taxon>ecological metagenomes</taxon>
    </lineage>
</organism>